<name>A0A162BWZ4_9GAMM</name>
<accession>A0A162BWZ4</accession>
<dbReference type="PATRIC" id="fig|1365257.3.peg.158"/>
<gene>
    <name evidence="1" type="ORF">N478_00755</name>
</gene>
<organism evidence="1 2">
    <name type="scientific">Pseudoalteromonas luteoviolacea S4060-1</name>
    <dbReference type="NCBI Taxonomy" id="1365257"/>
    <lineage>
        <taxon>Bacteria</taxon>
        <taxon>Pseudomonadati</taxon>
        <taxon>Pseudomonadota</taxon>
        <taxon>Gammaproteobacteria</taxon>
        <taxon>Alteromonadales</taxon>
        <taxon>Pseudoalteromonadaceae</taxon>
        <taxon>Pseudoalteromonas</taxon>
    </lineage>
</organism>
<dbReference type="EMBL" id="AUXX01000001">
    <property type="protein sequence ID" value="KZN70466.1"/>
    <property type="molecule type" value="Genomic_DNA"/>
</dbReference>
<dbReference type="Proteomes" id="UP000076661">
    <property type="component" value="Unassembled WGS sequence"/>
</dbReference>
<dbReference type="RefSeq" id="WP_063379594.1">
    <property type="nucleotide sequence ID" value="NZ_AUXX01000001.1"/>
</dbReference>
<evidence type="ECO:0000313" key="1">
    <source>
        <dbReference type="EMBL" id="KZN70466.1"/>
    </source>
</evidence>
<sequence length="248" mass="28515">MSTNIKKLKFILEKANSKFDRAIAELTAEYAEKLKENNEWKTSTQTIIDDMERDYHLECEFREGDHYVEPPVTSMDYVGAVSENNSARFFGQTLDEELIAINEVQIIYSFKQIEISLKQFLLLLDPSLDLKIVQRWDYLKKEFKKHGITLGTAQDYPAVNDLREVNNALKHSYEISENVKKLHIPQFSGQDYFTHSSLTKFYNYSLIPRASFIIDIALSVGAALNISDAELGSFNPQSLVHTRESSPF</sequence>
<protein>
    <submittedName>
        <fullName evidence="1">Uncharacterized protein</fullName>
    </submittedName>
</protein>
<proteinExistence type="predicted"/>
<evidence type="ECO:0000313" key="2">
    <source>
        <dbReference type="Proteomes" id="UP000076661"/>
    </source>
</evidence>
<comment type="caution">
    <text evidence="1">The sequence shown here is derived from an EMBL/GenBank/DDBJ whole genome shotgun (WGS) entry which is preliminary data.</text>
</comment>
<reference evidence="1 2" key="1">
    <citation type="submission" date="2013-07" db="EMBL/GenBank/DDBJ databases">
        <title>Comparative Genomic and Metabolomic Analysis of Twelve Strains of Pseudoalteromonas luteoviolacea.</title>
        <authorList>
            <person name="Vynne N.G."/>
            <person name="Mansson M."/>
            <person name="Gram L."/>
        </authorList>
    </citation>
    <scope>NUCLEOTIDE SEQUENCE [LARGE SCALE GENOMIC DNA]</scope>
    <source>
        <strain evidence="1 2">S4060-1</strain>
    </source>
</reference>
<dbReference type="AlphaFoldDB" id="A0A162BWZ4"/>